<evidence type="ECO:0000259" key="2">
    <source>
        <dbReference type="Pfam" id="PF08398"/>
    </source>
</evidence>
<evidence type="ECO:0000313" key="3">
    <source>
        <dbReference type="EMBL" id="XHS97080.1"/>
    </source>
</evidence>
<organism evidence="3">
    <name type="scientific">Scindoambidensovirus orthopteran1</name>
    <dbReference type="NCBI Taxonomy" id="3052744"/>
    <lineage>
        <taxon>Viruses</taxon>
        <taxon>Monodnaviria</taxon>
        <taxon>Shotokuvirae</taxon>
        <taxon>Cossaviricota</taxon>
        <taxon>Quintoviricetes</taxon>
        <taxon>Piccovirales</taxon>
        <taxon>Parvoviridae</taxon>
        <taxon>Densovirinae</taxon>
        <taxon>Scindoambidensovirus</taxon>
    </lineage>
</organism>
<feature type="domain" description="Phospholipase A2-like" evidence="2">
    <location>
        <begin position="153"/>
        <end position="213"/>
    </location>
</feature>
<evidence type="ECO:0000256" key="1">
    <source>
        <dbReference type="SAM" id="MobiDB-lite"/>
    </source>
</evidence>
<accession>A0AB74UKM5</accession>
<feature type="region of interest" description="Disordered" evidence="1">
    <location>
        <begin position="41"/>
        <end position="67"/>
    </location>
</feature>
<proteinExistence type="predicted"/>
<reference evidence="3" key="1">
    <citation type="submission" date="2024-10" db="EMBL/GenBank/DDBJ databases">
        <authorList>
            <person name="Zhao P."/>
            <person name="Su H."/>
            <person name="Dong J."/>
            <person name="Yang F."/>
        </authorList>
    </citation>
    <scope>NUCLEOTIDE SEQUENCE</scope>
    <source>
        <strain evidence="3">SpinColumn14</strain>
    </source>
</reference>
<dbReference type="Pfam" id="PF08398">
    <property type="entry name" value="Phospholip_A2_4"/>
    <property type="match status" value="1"/>
</dbReference>
<name>A0AB74UKM5_9VIRU</name>
<dbReference type="EMBL" id="PQ313129">
    <property type="protein sequence ID" value="XHS97080.1"/>
    <property type="molecule type" value="Genomic_DNA"/>
</dbReference>
<dbReference type="InterPro" id="IPR013607">
    <property type="entry name" value="Phospholipase_A2-like"/>
</dbReference>
<protein>
    <submittedName>
        <fullName evidence="3">Structural protein</fullName>
    </submittedName>
</protein>
<dbReference type="GO" id="GO:0005198">
    <property type="term" value="F:structural molecule activity"/>
    <property type="evidence" value="ECO:0007669"/>
    <property type="project" value="InterPro"/>
</dbReference>
<sequence>MSGVYTDLTLRDFSLDTNNLPLSNTPKLRNRFGRWWNRTHPYSRLPTDEPEPLRETSFEEAANTEETRVDISEAEINAGEAETSFSTGIEETVLELGEPATETTALLGGATAGSAATGTAGALGTVAATAAGGAAIAGLGIGIKGLVDHVRNKGAVLPGTDFVGPGNPIDPKPARSETDQVAKEHDLGYDSLLNRARSEYITEEEFRREVQNLDDEAIHRFSEEYQKSGTWQAFVGKYGLKAKRLIEDVIGAPVYPQQSKKREY</sequence>